<dbReference type="GO" id="GO:0004497">
    <property type="term" value="F:monooxygenase activity"/>
    <property type="evidence" value="ECO:0007669"/>
    <property type="project" value="UniProtKB-KW"/>
</dbReference>
<dbReference type="GO" id="GO:0005506">
    <property type="term" value="F:iron ion binding"/>
    <property type="evidence" value="ECO:0007669"/>
    <property type="project" value="InterPro"/>
</dbReference>
<evidence type="ECO:0000256" key="7">
    <source>
        <dbReference type="PIRSR" id="PIRSR602403-1"/>
    </source>
</evidence>
<dbReference type="InterPro" id="IPR002403">
    <property type="entry name" value="Cyt_P450_E_grp-IV"/>
</dbReference>
<evidence type="ECO:0000256" key="8">
    <source>
        <dbReference type="RuleBase" id="RU000461"/>
    </source>
</evidence>
<dbReference type="CDD" id="cd11041">
    <property type="entry name" value="CYP503A1-like"/>
    <property type="match status" value="1"/>
</dbReference>
<reference evidence="10" key="1">
    <citation type="journal article" date="2020" name="Mol. Plant Microbe Interact.">
        <title>Genome Sequence of the Biocontrol Agent Coniothyrium minitans strain Conio (IMI 134523).</title>
        <authorList>
            <person name="Patel D."/>
            <person name="Shittu T.A."/>
            <person name="Baroncelli R."/>
            <person name="Muthumeenakshi S."/>
            <person name="Osborne T.H."/>
            <person name="Janganan T.K."/>
            <person name="Sreenivasaprasad S."/>
        </authorList>
    </citation>
    <scope>NUCLEOTIDE SEQUENCE</scope>
    <source>
        <strain evidence="10">Conio</strain>
    </source>
</reference>
<comment type="cofactor">
    <cofactor evidence="1 7">
        <name>heme</name>
        <dbReference type="ChEBI" id="CHEBI:30413"/>
    </cofactor>
</comment>
<comment type="pathway">
    <text evidence="2">Mycotoxin biosynthesis.</text>
</comment>
<dbReference type="GO" id="GO:0020037">
    <property type="term" value="F:heme binding"/>
    <property type="evidence" value="ECO:0007669"/>
    <property type="project" value="InterPro"/>
</dbReference>
<evidence type="ECO:0000313" key="10">
    <source>
        <dbReference type="EMBL" id="KAF9738859.1"/>
    </source>
</evidence>
<evidence type="ECO:0000313" key="11">
    <source>
        <dbReference type="Proteomes" id="UP000756921"/>
    </source>
</evidence>
<evidence type="ECO:0000256" key="4">
    <source>
        <dbReference type="ARBA" id="ARBA00022723"/>
    </source>
</evidence>
<dbReference type="SUPFAM" id="SSF48264">
    <property type="entry name" value="Cytochrome P450"/>
    <property type="match status" value="1"/>
</dbReference>
<proteinExistence type="inferred from homology"/>
<dbReference type="GO" id="GO:0016705">
    <property type="term" value="F:oxidoreductase activity, acting on paired donors, with incorporation or reduction of molecular oxygen"/>
    <property type="evidence" value="ECO:0007669"/>
    <property type="project" value="InterPro"/>
</dbReference>
<dbReference type="Proteomes" id="UP000756921">
    <property type="component" value="Unassembled WGS sequence"/>
</dbReference>
<keyword evidence="6 7" id="KW-0408">Iron</keyword>
<comment type="similarity">
    <text evidence="3 8">Belongs to the cytochrome P450 family.</text>
</comment>
<keyword evidence="11" id="KW-1185">Reference proteome</keyword>
<dbReference type="InterPro" id="IPR036396">
    <property type="entry name" value="Cyt_P450_sf"/>
</dbReference>
<dbReference type="PROSITE" id="PS51257">
    <property type="entry name" value="PROKAR_LIPOPROTEIN"/>
    <property type="match status" value="1"/>
</dbReference>
<dbReference type="InterPro" id="IPR017972">
    <property type="entry name" value="Cyt_P450_CS"/>
</dbReference>
<keyword evidence="9" id="KW-1133">Transmembrane helix</keyword>
<evidence type="ECO:0000256" key="6">
    <source>
        <dbReference type="ARBA" id="ARBA00023004"/>
    </source>
</evidence>
<keyword evidence="8" id="KW-0503">Monooxygenase</keyword>
<dbReference type="InterPro" id="IPR001128">
    <property type="entry name" value="Cyt_P450"/>
</dbReference>
<keyword evidence="5 8" id="KW-0560">Oxidoreductase</keyword>
<keyword evidence="9" id="KW-0812">Transmembrane</keyword>
<keyword evidence="7 8" id="KW-0349">Heme</keyword>
<gene>
    <name evidence="10" type="ORF">PMIN01_04142</name>
</gene>
<dbReference type="PROSITE" id="PS00086">
    <property type="entry name" value="CYTOCHROME_P450"/>
    <property type="match status" value="1"/>
</dbReference>
<dbReference type="OrthoDB" id="1844152at2759"/>
<accession>A0A9P6GRF1</accession>
<organism evidence="10 11">
    <name type="scientific">Paraphaeosphaeria minitans</name>
    <dbReference type="NCBI Taxonomy" id="565426"/>
    <lineage>
        <taxon>Eukaryota</taxon>
        <taxon>Fungi</taxon>
        <taxon>Dikarya</taxon>
        <taxon>Ascomycota</taxon>
        <taxon>Pezizomycotina</taxon>
        <taxon>Dothideomycetes</taxon>
        <taxon>Pleosporomycetidae</taxon>
        <taxon>Pleosporales</taxon>
        <taxon>Massarineae</taxon>
        <taxon>Didymosphaeriaceae</taxon>
        <taxon>Paraphaeosphaeria</taxon>
    </lineage>
</organism>
<dbReference type="PANTHER" id="PTHR46206">
    <property type="entry name" value="CYTOCHROME P450"/>
    <property type="match status" value="1"/>
</dbReference>
<dbReference type="Pfam" id="PF00067">
    <property type="entry name" value="p450"/>
    <property type="match status" value="1"/>
</dbReference>
<dbReference type="PRINTS" id="PR00465">
    <property type="entry name" value="EP450IV"/>
</dbReference>
<dbReference type="Gene3D" id="1.10.630.10">
    <property type="entry name" value="Cytochrome P450"/>
    <property type="match status" value="1"/>
</dbReference>
<protein>
    <submittedName>
        <fullName evidence="10">Cytochrome P450</fullName>
    </submittedName>
</protein>
<evidence type="ECO:0000256" key="3">
    <source>
        <dbReference type="ARBA" id="ARBA00010617"/>
    </source>
</evidence>
<dbReference type="EMBL" id="WJXW01000003">
    <property type="protein sequence ID" value="KAF9738859.1"/>
    <property type="molecule type" value="Genomic_DNA"/>
</dbReference>
<feature type="binding site" description="axial binding residue" evidence="7">
    <location>
        <position position="470"/>
    </location>
    <ligand>
        <name>heme</name>
        <dbReference type="ChEBI" id="CHEBI:30413"/>
    </ligand>
    <ligandPart>
        <name>Fe</name>
        <dbReference type="ChEBI" id="CHEBI:18248"/>
    </ligandPart>
</feature>
<keyword evidence="4 7" id="KW-0479">Metal-binding</keyword>
<name>A0A9P6GRF1_9PLEO</name>
<comment type="caution">
    <text evidence="10">The sequence shown here is derived from an EMBL/GenBank/DDBJ whole genome shotgun (WGS) entry which is preliminary data.</text>
</comment>
<keyword evidence="9" id="KW-0472">Membrane</keyword>
<sequence length="527" mass="59278">MEVQSFRSLAHSAQTVVIAALIFVACYYLPKLNFKAQLAKLPAFAEGGEKQRNEFLKHGKSMYLQGYEKFKNQVFRMTGSDGAETVVISPLFLSELRKLPDSVVSFPKAVEDVSVKKATNRSNRADAVQLMEVKYTGLLADEPLGVHAVRADLTPALARLNPMVYSEVLQALEEVMPTCEDWTAVNIYGKLVSMVAMITGRVLVGPDLCRDKEFQRLSIEYTMQLITAQLEIKKIRPLFKPWSAPRLDSVKKLHTSRKDLANFLEPIIQARRDAEKSDPDGQRPDDMVAWLMNRNGEFGIKSTHHLAQIVLGLIFASIHTTTLTATNILYTLAVQTEYIEPIREEIRQVMTDNGGTISTRALQQMMKLDSYMKESMRFYPPGFTSFQRKVTRGFTLSNGQYIPAGVNIEVASHAVYQDPANYSKPGPADVFDGFRAYKLRQGGTATDHARNQFVTTNEHNLMFGYGKHACPGRFFAANEIKMILANLILRYDFKNEDGSKERYAQLDMGRQSSPDARKSLLFKAVTV</sequence>
<feature type="transmembrane region" description="Helical" evidence="9">
    <location>
        <begin position="12"/>
        <end position="30"/>
    </location>
</feature>
<evidence type="ECO:0000256" key="1">
    <source>
        <dbReference type="ARBA" id="ARBA00001971"/>
    </source>
</evidence>
<dbReference type="PANTHER" id="PTHR46206:SF7">
    <property type="entry name" value="P450, PUTATIVE (EUROFUNG)-RELATED"/>
    <property type="match status" value="1"/>
</dbReference>
<evidence type="ECO:0000256" key="9">
    <source>
        <dbReference type="SAM" id="Phobius"/>
    </source>
</evidence>
<evidence type="ECO:0000256" key="2">
    <source>
        <dbReference type="ARBA" id="ARBA00004685"/>
    </source>
</evidence>
<dbReference type="AlphaFoldDB" id="A0A9P6GRF1"/>
<evidence type="ECO:0000256" key="5">
    <source>
        <dbReference type="ARBA" id="ARBA00023002"/>
    </source>
</evidence>